<accession>A0A6J4NFJ0</accession>
<dbReference type="AlphaFoldDB" id="A0A6J4NFJ0"/>
<dbReference type="EMBL" id="CADCUN010000097">
    <property type="protein sequence ID" value="CAA9381291.1"/>
    <property type="molecule type" value="Genomic_DNA"/>
</dbReference>
<protein>
    <submittedName>
        <fullName evidence="1">Uncharacterized protein</fullName>
    </submittedName>
</protein>
<evidence type="ECO:0000313" key="1">
    <source>
        <dbReference type="EMBL" id="CAA9381291.1"/>
    </source>
</evidence>
<reference evidence="1" key="1">
    <citation type="submission" date="2020-02" db="EMBL/GenBank/DDBJ databases">
        <authorList>
            <person name="Meier V. D."/>
        </authorList>
    </citation>
    <scope>NUCLEOTIDE SEQUENCE</scope>
    <source>
        <strain evidence="1">AVDCRST_MAG60</strain>
    </source>
</reference>
<organism evidence="1">
    <name type="scientific">uncultured Nocardioides sp</name>
    <dbReference type="NCBI Taxonomy" id="198441"/>
    <lineage>
        <taxon>Bacteria</taxon>
        <taxon>Bacillati</taxon>
        <taxon>Actinomycetota</taxon>
        <taxon>Actinomycetes</taxon>
        <taxon>Propionibacteriales</taxon>
        <taxon>Nocardioidaceae</taxon>
        <taxon>Nocardioides</taxon>
        <taxon>environmental samples</taxon>
    </lineage>
</organism>
<name>A0A6J4NFJ0_9ACTN</name>
<sequence>MVDRPDLLSAWLGQHLPVADVLSFGAKIDSPDDDSDHVVFEW</sequence>
<proteinExistence type="predicted"/>
<gene>
    <name evidence="1" type="ORF">AVDCRST_MAG60-910</name>
</gene>